<feature type="compositionally biased region" description="Polar residues" evidence="11">
    <location>
        <begin position="31"/>
        <end position="42"/>
    </location>
</feature>
<evidence type="ECO:0000256" key="11">
    <source>
        <dbReference type="SAM" id="MobiDB-lite"/>
    </source>
</evidence>
<comment type="pathway">
    <text evidence="1">Protein modification; protein ubiquitination.</text>
</comment>
<dbReference type="FunFam" id="2.130.10.10:FF:000025">
    <property type="entry name" value="FIZZY-related 2 isoform 1"/>
    <property type="match status" value="1"/>
</dbReference>
<comment type="similarity">
    <text evidence="2">Belongs to the WD repeat CDC20/Fizzy family.</text>
</comment>
<feature type="compositionally biased region" description="Basic and acidic residues" evidence="11">
    <location>
        <begin position="76"/>
        <end position="86"/>
    </location>
</feature>
<evidence type="ECO:0000256" key="9">
    <source>
        <dbReference type="ARBA" id="ARBA00081406"/>
    </source>
</evidence>
<dbReference type="EMBL" id="KE161324">
    <property type="protein sequence ID" value="EPQ03105.1"/>
    <property type="molecule type" value="Genomic_DNA"/>
</dbReference>
<evidence type="ECO:0000256" key="7">
    <source>
        <dbReference type="ARBA" id="ARBA00023306"/>
    </source>
</evidence>
<sequence>MDQDYERRLLRQIVIQNENTMPCVSEMRRTLTPTNSPVSSPSKHGDRFIPSRAGANWSVNFHRINENEKSPSQNRKAKDATSDNGKDGLAYSALLKNELLGAGIEKVQDPQTEDRRLQPSTPEKKGLFTYSLSTKRSSPDDGNDVSPYSLSPVSNKSQKLLRSPRKPTRKISKIPFKVLDAPELQDDFYLNLVDWSSLNVLSVGLGTCVYLWSACTSQVTRLCDLSVEGDSVTSVGWSERGNLVAVGTHKGFVQIWDAAAGKKLSMLEGHTARVGALAWNADQLSSGSRDRMILQRDIRTPPLQSERRLQGHRQEVCGLKWSTDHQLLASGGNDNKLLVWNHSSLSPVQQYTEHLAAVKAIAWSPHQHGLLASGGGTADRCIRFWNTLTGQPLQCIDTGSQVCNLAWSKHANELVSTHGYSQNQILVWKYPSLTQVAKLTGHSYRVLYLAMSPDGEAIVTGAGDETLRFWNVFSKTRSTKESVSVLNLFTRIRDDYLSLEGPRWTPAIKQAVRWKYTPMGRDAAGQTWYTGLTNSDPREAWYTFPRALDSPYREAYAHWHGCHSHRKHSMPSAQTQRLRETAWYDPIMPAQYRAPSTRWGAMLWKDRPILGKEYVVNRHQYGVEPLGRASDYVPYLSAMQRPLYTTQNYRQWDLEPYCPSTGQRSPPIYMPTV</sequence>
<dbReference type="GO" id="GO:0010997">
    <property type="term" value="F:anaphase-promoting complex binding"/>
    <property type="evidence" value="ECO:0007669"/>
    <property type="project" value="InterPro"/>
</dbReference>
<evidence type="ECO:0000259" key="12">
    <source>
        <dbReference type="Pfam" id="PF24807"/>
    </source>
</evidence>
<dbReference type="eggNOG" id="KOG0305">
    <property type="taxonomic scope" value="Eukaryota"/>
</dbReference>
<evidence type="ECO:0000256" key="6">
    <source>
        <dbReference type="ARBA" id="ARBA00022776"/>
    </source>
</evidence>
<feature type="region of interest" description="Disordered" evidence="11">
    <location>
        <begin position="105"/>
        <end position="166"/>
    </location>
</feature>
<dbReference type="AlphaFoldDB" id="S7MI48"/>
<dbReference type="InterPro" id="IPR015943">
    <property type="entry name" value="WD40/YVTN_repeat-like_dom_sf"/>
</dbReference>
<dbReference type="PROSITE" id="PS50082">
    <property type="entry name" value="WD_REPEATS_2"/>
    <property type="match status" value="3"/>
</dbReference>
<feature type="domain" description="CDC20/Fizzy WD40" evidence="12">
    <location>
        <begin position="179"/>
        <end position="470"/>
    </location>
</feature>
<keyword evidence="7" id="KW-0131">Cell cycle</keyword>
<dbReference type="PANTHER" id="PTHR19918">
    <property type="entry name" value="CELL DIVISION CYCLE 20 CDC20 FIZZY -RELATED"/>
    <property type="match status" value="1"/>
</dbReference>
<dbReference type="Gene3D" id="2.130.10.10">
    <property type="entry name" value="YVTN repeat-like/Quinoprotein amine dehydrogenase"/>
    <property type="match status" value="1"/>
</dbReference>
<dbReference type="Pfam" id="PF15041">
    <property type="entry name" value="TKTI1"/>
    <property type="match status" value="1"/>
</dbReference>
<evidence type="ECO:0000256" key="5">
    <source>
        <dbReference type="ARBA" id="ARBA00022737"/>
    </source>
</evidence>
<dbReference type="GO" id="GO:1905786">
    <property type="term" value="P:positive regulation of anaphase-promoting complex-dependent catabolic process"/>
    <property type="evidence" value="ECO:0007669"/>
    <property type="project" value="TreeGrafter"/>
</dbReference>
<dbReference type="GO" id="GO:0005680">
    <property type="term" value="C:anaphase-promoting complex"/>
    <property type="evidence" value="ECO:0007669"/>
    <property type="project" value="TreeGrafter"/>
</dbReference>
<dbReference type="Proteomes" id="UP000052978">
    <property type="component" value="Unassembled WGS sequence"/>
</dbReference>
<dbReference type="Pfam" id="PF24807">
    <property type="entry name" value="WD40_CDC20-Fz"/>
    <property type="match status" value="1"/>
</dbReference>
<accession>S7MI48</accession>
<dbReference type="InterPro" id="IPR019775">
    <property type="entry name" value="WD40_repeat_CS"/>
</dbReference>
<dbReference type="SMART" id="SM00320">
    <property type="entry name" value="WD40"/>
    <property type="match status" value="6"/>
</dbReference>
<evidence type="ECO:0000256" key="3">
    <source>
        <dbReference type="ARBA" id="ARBA00022574"/>
    </source>
</evidence>
<evidence type="ECO:0000256" key="8">
    <source>
        <dbReference type="ARBA" id="ARBA00073600"/>
    </source>
</evidence>
<dbReference type="InterPro" id="IPR036322">
    <property type="entry name" value="WD40_repeat_dom_sf"/>
</dbReference>
<keyword evidence="6" id="KW-0498">Mitosis</keyword>
<dbReference type="InterPro" id="IPR033010">
    <property type="entry name" value="Cdc20/Fizzy"/>
</dbReference>
<dbReference type="InterPro" id="IPR056150">
    <property type="entry name" value="WD40_CDC20-Fz"/>
</dbReference>
<feature type="region of interest" description="Disordered" evidence="11">
    <location>
        <begin position="30"/>
        <end position="51"/>
    </location>
</feature>
<feature type="region of interest" description="Disordered" evidence="11">
    <location>
        <begin position="64"/>
        <end position="88"/>
    </location>
</feature>
<feature type="repeat" description="WD" evidence="10">
    <location>
        <begin position="439"/>
        <end position="480"/>
    </location>
</feature>
<evidence type="ECO:0000313" key="13">
    <source>
        <dbReference type="EMBL" id="EPQ03105.1"/>
    </source>
</evidence>
<evidence type="ECO:0000256" key="1">
    <source>
        <dbReference type="ARBA" id="ARBA00004906"/>
    </source>
</evidence>
<name>S7MI48_MYOBR</name>
<evidence type="ECO:0000256" key="10">
    <source>
        <dbReference type="PROSITE-ProRule" id="PRU00221"/>
    </source>
</evidence>
<organism evidence="13 14">
    <name type="scientific">Myotis brandtii</name>
    <name type="common">Brandt's bat</name>
    <dbReference type="NCBI Taxonomy" id="109478"/>
    <lineage>
        <taxon>Eukaryota</taxon>
        <taxon>Metazoa</taxon>
        <taxon>Chordata</taxon>
        <taxon>Craniata</taxon>
        <taxon>Vertebrata</taxon>
        <taxon>Euteleostomi</taxon>
        <taxon>Mammalia</taxon>
        <taxon>Eutheria</taxon>
        <taxon>Laurasiatheria</taxon>
        <taxon>Chiroptera</taxon>
        <taxon>Yangochiroptera</taxon>
        <taxon>Vespertilionidae</taxon>
        <taxon>Myotis</taxon>
    </lineage>
</organism>
<keyword evidence="5" id="KW-0677">Repeat</keyword>
<dbReference type="InterPro" id="IPR001680">
    <property type="entry name" value="WD40_rpt"/>
</dbReference>
<dbReference type="CDD" id="cd00200">
    <property type="entry name" value="WD40"/>
    <property type="match status" value="1"/>
</dbReference>
<dbReference type="PANTHER" id="PTHR19918:SF1">
    <property type="entry name" value="FIZZY-RELATED PROTEIN HOMOLOG"/>
    <property type="match status" value="1"/>
</dbReference>
<gene>
    <name evidence="13" type="ORF">D623_10016323</name>
</gene>
<keyword evidence="14" id="KW-1185">Reference proteome</keyword>
<dbReference type="InterPro" id="IPR029203">
    <property type="entry name" value="TKTI1"/>
</dbReference>
<dbReference type="GO" id="GO:0051301">
    <property type="term" value="P:cell division"/>
    <property type="evidence" value="ECO:0007669"/>
    <property type="project" value="UniProtKB-KW"/>
</dbReference>
<dbReference type="GO" id="GO:1990757">
    <property type="term" value="F:ubiquitin ligase activator activity"/>
    <property type="evidence" value="ECO:0007669"/>
    <property type="project" value="TreeGrafter"/>
</dbReference>
<feature type="compositionally biased region" description="Basic and acidic residues" evidence="11">
    <location>
        <begin position="106"/>
        <end position="126"/>
    </location>
</feature>
<evidence type="ECO:0000256" key="2">
    <source>
        <dbReference type="ARBA" id="ARBA00006445"/>
    </source>
</evidence>
<protein>
    <recommendedName>
        <fullName evidence="8">Fizzy-related protein homolog</fullName>
    </recommendedName>
    <alternativeName>
        <fullName evidence="9">Cdh1/Hct1 homolog</fullName>
    </alternativeName>
</protein>
<feature type="repeat" description="WD" evidence="10">
    <location>
        <begin position="309"/>
        <end position="350"/>
    </location>
</feature>
<dbReference type="GO" id="GO:0031145">
    <property type="term" value="P:anaphase-promoting complex-dependent catabolic process"/>
    <property type="evidence" value="ECO:0007669"/>
    <property type="project" value="TreeGrafter"/>
</dbReference>
<evidence type="ECO:0000256" key="4">
    <source>
        <dbReference type="ARBA" id="ARBA00022618"/>
    </source>
</evidence>
<keyword evidence="3 10" id="KW-0853">WD repeat</keyword>
<feature type="repeat" description="WD" evidence="10">
    <location>
        <begin position="225"/>
        <end position="266"/>
    </location>
</feature>
<dbReference type="SUPFAM" id="SSF50978">
    <property type="entry name" value="WD40 repeat-like"/>
    <property type="match status" value="1"/>
</dbReference>
<proteinExistence type="inferred from homology"/>
<evidence type="ECO:0000313" key="14">
    <source>
        <dbReference type="Proteomes" id="UP000052978"/>
    </source>
</evidence>
<feature type="compositionally biased region" description="Polar residues" evidence="11">
    <location>
        <begin position="146"/>
        <end position="160"/>
    </location>
</feature>
<dbReference type="PROSITE" id="PS00678">
    <property type="entry name" value="WD_REPEATS_1"/>
    <property type="match status" value="1"/>
</dbReference>
<keyword evidence="4" id="KW-0132">Cell division</keyword>
<dbReference type="PROSITE" id="PS50294">
    <property type="entry name" value="WD_REPEATS_REGION"/>
    <property type="match status" value="2"/>
</dbReference>
<reference evidence="13 14" key="1">
    <citation type="journal article" date="2013" name="Nat. Commun.">
        <title>Genome analysis reveals insights into physiology and longevity of the Brandt's bat Myotis brandtii.</title>
        <authorList>
            <person name="Seim I."/>
            <person name="Fang X."/>
            <person name="Xiong Z."/>
            <person name="Lobanov A.V."/>
            <person name="Huang Z."/>
            <person name="Ma S."/>
            <person name="Feng Y."/>
            <person name="Turanov A.A."/>
            <person name="Zhu Y."/>
            <person name="Lenz T.L."/>
            <person name="Gerashchenko M.V."/>
            <person name="Fan D."/>
            <person name="Hee Yim S."/>
            <person name="Yao X."/>
            <person name="Jordan D."/>
            <person name="Xiong Y."/>
            <person name="Ma Y."/>
            <person name="Lyapunov A.N."/>
            <person name="Chen G."/>
            <person name="Kulakova O.I."/>
            <person name="Sun Y."/>
            <person name="Lee S.G."/>
            <person name="Bronson R.T."/>
            <person name="Moskalev A.A."/>
            <person name="Sunyaev S.R."/>
            <person name="Zhang G."/>
            <person name="Krogh A."/>
            <person name="Wang J."/>
            <person name="Gladyshev V.N."/>
        </authorList>
    </citation>
    <scope>NUCLEOTIDE SEQUENCE [LARGE SCALE GENOMIC DNA]</scope>
</reference>